<evidence type="ECO:0000313" key="1">
    <source>
        <dbReference type="EMBL" id="GBP05679.1"/>
    </source>
</evidence>
<reference evidence="1 2" key="1">
    <citation type="journal article" date="2019" name="Commun. Biol.">
        <title>The bagworm genome reveals a unique fibroin gene that provides high tensile strength.</title>
        <authorList>
            <person name="Kono N."/>
            <person name="Nakamura H."/>
            <person name="Ohtoshi R."/>
            <person name="Tomita M."/>
            <person name="Numata K."/>
            <person name="Arakawa K."/>
        </authorList>
    </citation>
    <scope>NUCLEOTIDE SEQUENCE [LARGE SCALE GENOMIC DNA]</scope>
</reference>
<evidence type="ECO:0000313" key="2">
    <source>
        <dbReference type="Proteomes" id="UP000299102"/>
    </source>
</evidence>
<keyword evidence="2" id="KW-1185">Reference proteome</keyword>
<accession>A0A4C1SU36</accession>
<comment type="caution">
    <text evidence="1">The sequence shown here is derived from an EMBL/GenBank/DDBJ whole genome shotgun (WGS) entry which is preliminary data.</text>
</comment>
<protein>
    <submittedName>
        <fullName evidence="1">Uncharacterized protein</fullName>
    </submittedName>
</protein>
<organism evidence="1 2">
    <name type="scientific">Eumeta variegata</name>
    <name type="common">Bagworm moth</name>
    <name type="synonym">Eumeta japonica</name>
    <dbReference type="NCBI Taxonomy" id="151549"/>
    <lineage>
        <taxon>Eukaryota</taxon>
        <taxon>Metazoa</taxon>
        <taxon>Ecdysozoa</taxon>
        <taxon>Arthropoda</taxon>
        <taxon>Hexapoda</taxon>
        <taxon>Insecta</taxon>
        <taxon>Pterygota</taxon>
        <taxon>Neoptera</taxon>
        <taxon>Endopterygota</taxon>
        <taxon>Lepidoptera</taxon>
        <taxon>Glossata</taxon>
        <taxon>Ditrysia</taxon>
        <taxon>Tineoidea</taxon>
        <taxon>Psychidae</taxon>
        <taxon>Oiketicinae</taxon>
        <taxon>Eumeta</taxon>
    </lineage>
</organism>
<proteinExistence type="predicted"/>
<dbReference type="AlphaFoldDB" id="A0A4C1SU36"/>
<sequence>MPAAPQKCLYYCVTSIIGDAGERDCDRFPGERERDGRGFIMSDGKLFRRRCQLQCTLSSPDAASVSVTAGRNGVVMHVTPAPPRRGRYVCIVTSITLKSNILRRNSGLIGMPISIWIEVMFSTIYRPFAQFPRVYL</sequence>
<name>A0A4C1SU36_EUMVA</name>
<dbReference type="Proteomes" id="UP000299102">
    <property type="component" value="Unassembled WGS sequence"/>
</dbReference>
<gene>
    <name evidence="1" type="ORF">EVAR_5025_1</name>
</gene>
<dbReference type="EMBL" id="BGZK01000019">
    <property type="protein sequence ID" value="GBP05679.1"/>
    <property type="molecule type" value="Genomic_DNA"/>
</dbReference>